<evidence type="ECO:0000259" key="8">
    <source>
        <dbReference type="PROSITE" id="PS50865"/>
    </source>
</evidence>
<dbReference type="Pfam" id="PF00443">
    <property type="entry name" value="UCH"/>
    <property type="match status" value="1"/>
</dbReference>
<dbReference type="Gene3D" id="3.90.70.10">
    <property type="entry name" value="Cysteine proteinases"/>
    <property type="match status" value="1"/>
</dbReference>
<feature type="region of interest" description="Disordered" evidence="6">
    <location>
        <begin position="523"/>
        <end position="542"/>
    </location>
</feature>
<dbReference type="InterPro" id="IPR028889">
    <property type="entry name" value="USP"/>
</dbReference>
<feature type="compositionally biased region" description="Polar residues" evidence="6">
    <location>
        <begin position="890"/>
        <end position="910"/>
    </location>
</feature>
<evidence type="ECO:0000256" key="1">
    <source>
        <dbReference type="ARBA" id="ARBA00009085"/>
    </source>
</evidence>
<keyword evidence="4" id="KW-0862">Zinc</keyword>
<proteinExistence type="inferred from homology"/>
<feature type="compositionally biased region" description="Polar residues" evidence="6">
    <location>
        <begin position="776"/>
        <end position="785"/>
    </location>
</feature>
<dbReference type="SUPFAM" id="SSF144232">
    <property type="entry name" value="HIT/MYND zinc finger-like"/>
    <property type="match status" value="1"/>
</dbReference>
<evidence type="ECO:0000256" key="3">
    <source>
        <dbReference type="ARBA" id="ARBA00022771"/>
    </source>
</evidence>
<dbReference type="CDD" id="cd02661">
    <property type="entry name" value="Peptidase_C19E"/>
    <property type="match status" value="1"/>
</dbReference>
<organism evidence="9 10">
    <name type="scientific">Zingiber officinale</name>
    <name type="common">Ginger</name>
    <name type="synonym">Amomum zingiber</name>
    <dbReference type="NCBI Taxonomy" id="94328"/>
    <lineage>
        <taxon>Eukaryota</taxon>
        <taxon>Viridiplantae</taxon>
        <taxon>Streptophyta</taxon>
        <taxon>Embryophyta</taxon>
        <taxon>Tracheophyta</taxon>
        <taxon>Spermatophyta</taxon>
        <taxon>Magnoliopsida</taxon>
        <taxon>Liliopsida</taxon>
        <taxon>Zingiberales</taxon>
        <taxon>Zingiberaceae</taxon>
        <taxon>Zingiber</taxon>
    </lineage>
</organism>
<dbReference type="PROSITE" id="PS50865">
    <property type="entry name" value="ZF_MYND_2"/>
    <property type="match status" value="1"/>
</dbReference>
<dbReference type="PROSITE" id="PS00972">
    <property type="entry name" value="USP_1"/>
    <property type="match status" value="1"/>
</dbReference>
<dbReference type="GO" id="GO:0008270">
    <property type="term" value="F:zinc ion binding"/>
    <property type="evidence" value="ECO:0007669"/>
    <property type="project" value="UniProtKB-KW"/>
</dbReference>
<dbReference type="PANTHER" id="PTHR24006">
    <property type="entry name" value="UBIQUITIN CARBOXYL-TERMINAL HYDROLASE"/>
    <property type="match status" value="1"/>
</dbReference>
<dbReference type="Proteomes" id="UP000734854">
    <property type="component" value="Unassembled WGS sequence"/>
</dbReference>
<dbReference type="GO" id="GO:0005634">
    <property type="term" value="C:nucleus"/>
    <property type="evidence" value="ECO:0007669"/>
    <property type="project" value="TreeGrafter"/>
</dbReference>
<dbReference type="EMBL" id="JACMSC010000009">
    <property type="protein sequence ID" value="KAG6509188.1"/>
    <property type="molecule type" value="Genomic_DNA"/>
</dbReference>
<dbReference type="GO" id="GO:0005829">
    <property type="term" value="C:cytosol"/>
    <property type="evidence" value="ECO:0007669"/>
    <property type="project" value="TreeGrafter"/>
</dbReference>
<feature type="domain" description="USP" evidence="7">
    <location>
        <begin position="180"/>
        <end position="493"/>
    </location>
</feature>
<reference evidence="9 10" key="1">
    <citation type="submission" date="2020-08" db="EMBL/GenBank/DDBJ databases">
        <title>Plant Genome Project.</title>
        <authorList>
            <person name="Zhang R.-G."/>
        </authorList>
    </citation>
    <scope>NUCLEOTIDE SEQUENCE [LARGE SCALE GENOMIC DNA]</scope>
    <source>
        <tissue evidence="9">Rhizome</tissue>
    </source>
</reference>
<dbReference type="InterPro" id="IPR001394">
    <property type="entry name" value="Peptidase_C19_UCH"/>
</dbReference>
<dbReference type="FunFam" id="3.90.70.10:FF:000026">
    <property type="entry name" value="Ubiquitin carboxyl-terminal hydrolase 15"/>
    <property type="match status" value="1"/>
</dbReference>
<evidence type="ECO:0000256" key="5">
    <source>
        <dbReference type="PROSITE-ProRule" id="PRU00134"/>
    </source>
</evidence>
<dbReference type="PROSITE" id="PS01360">
    <property type="entry name" value="ZF_MYND_1"/>
    <property type="match status" value="1"/>
</dbReference>
<protein>
    <submittedName>
        <fullName evidence="9">Uncharacterized protein</fullName>
    </submittedName>
</protein>
<dbReference type="InterPro" id="IPR050164">
    <property type="entry name" value="Peptidase_C19"/>
</dbReference>
<keyword evidence="2" id="KW-0479">Metal-binding</keyword>
<dbReference type="InterPro" id="IPR018200">
    <property type="entry name" value="USP_CS"/>
</dbReference>
<feature type="region of interest" description="Disordered" evidence="6">
    <location>
        <begin position="887"/>
        <end position="920"/>
    </location>
</feature>
<dbReference type="GO" id="GO:0004843">
    <property type="term" value="F:cysteine-type deubiquitinase activity"/>
    <property type="evidence" value="ECO:0007669"/>
    <property type="project" value="InterPro"/>
</dbReference>
<keyword evidence="3 5" id="KW-0863">Zinc-finger</keyword>
<name>A0A8J5GYD8_ZINOF</name>
<dbReference type="AlphaFoldDB" id="A0A8J5GYD8"/>
<dbReference type="GO" id="GO:0016579">
    <property type="term" value="P:protein deubiquitination"/>
    <property type="evidence" value="ECO:0007669"/>
    <property type="project" value="InterPro"/>
</dbReference>
<dbReference type="PANTHER" id="PTHR24006:SF677">
    <property type="entry name" value="UBIQUITIN CARBOXYL-TERMINAL HYDROLASE 19"/>
    <property type="match status" value="1"/>
</dbReference>
<dbReference type="SUPFAM" id="SSF54001">
    <property type="entry name" value="Cysteine proteinases"/>
    <property type="match status" value="1"/>
</dbReference>
<evidence type="ECO:0000313" key="9">
    <source>
        <dbReference type="EMBL" id="KAG6509188.1"/>
    </source>
</evidence>
<evidence type="ECO:0000256" key="6">
    <source>
        <dbReference type="SAM" id="MobiDB-lite"/>
    </source>
</evidence>
<dbReference type="InterPro" id="IPR038765">
    <property type="entry name" value="Papain-like_cys_pep_sf"/>
</dbReference>
<evidence type="ECO:0000259" key="7">
    <source>
        <dbReference type="PROSITE" id="PS50235"/>
    </source>
</evidence>
<sequence>MLPALDLSSVLQLAIALLLTLSGALLLLKRTASRFFVVDASFEAGSSPSGYEPKVGMSRGGRGEGGGSGDCSCCGKQGTKKCSRCKRVQYCSIACQTKHWKTLHMFECKKLKLSESEDKADIVLSGNGSCRRRKSSGLSSISLVPARGTYNILQKPKKILFPYNEFVRLFNWENPGFPPCGLLNCGNSCFANVVLQCLACTRPLIAYLLERDHIRECVRKHNDWCFLCELQVHIKRASESSDPFSPLNILSRLPNIGGNLGYGRQEDAHEFMRFAIDTMQSVCLDEFGGEKMLDPSTQETTLIHYIFGGYLQSQVAFNLVTCTKCNTISNRYENMMDLTVEIHGDAESLEECLDQFTMKEWLDGDNKYKCDGCNDYVKAWKRLTVHQPPNILTITLKRFQSGRFGKLNKRVTFPENLNLTPYMSGSSDGTDLYVLYAVVVHVDMLNASFFGHYICYTKDYQGKWYRIDDSKVTDVEVEDALAEGAYMLLYRRTTVRKEPFVKHAEPQKTKQLIETHPKVVDHSYASCNGSDKDSQPSSSSVVLTEANEVEVMVLDSRENGLEGCSPDLFPSRPDRSSVEAMQLDHHPATSSTEADADTCEIPDARNDAGCHVVGDSESTGESSISPDNDAMIIESSSNIPITAEIVVSRPSCGSFAESDHPLQTYNSLDSSIEVDNVDATSVGNEGNKAMPLIWENNSSGKINTVYLGEQSLASEEDKPKHIHSVANVCEENKENGHPNGGFPNTEFLDQDSVEKNKNVTCNMSLVSGGLLEKSNAKSSEMNTASEAGEQNPGNHVAVSGSKGNGHSNGYHRTVVSEQGSMDKSKIASNDISFMPRGFLQKSYTKNSGKNRLRGSKKFAHPQEAECNGSNGHVCGSTIAETEFRPEAPCSNGSSLTHTNGSISPSSTFGENGNGKCKDGPLISMTSRNNEKLSASVSEHKKLNKLAICDANITRSADEFSNNIK</sequence>
<feature type="region of interest" description="Disordered" evidence="6">
    <location>
        <begin position="773"/>
        <end position="811"/>
    </location>
</feature>
<comment type="caution">
    <text evidence="9">The sequence shown here is derived from an EMBL/GenBank/DDBJ whole genome shotgun (WGS) entry which is preliminary data.</text>
</comment>
<dbReference type="Pfam" id="PF01753">
    <property type="entry name" value="zf-MYND"/>
    <property type="match status" value="1"/>
</dbReference>
<evidence type="ECO:0000313" key="10">
    <source>
        <dbReference type="Proteomes" id="UP000734854"/>
    </source>
</evidence>
<feature type="domain" description="MYND-type" evidence="8">
    <location>
        <begin position="71"/>
        <end position="108"/>
    </location>
</feature>
<gene>
    <name evidence="9" type="ORF">ZIOFF_034579</name>
</gene>
<evidence type="ECO:0000256" key="2">
    <source>
        <dbReference type="ARBA" id="ARBA00022723"/>
    </source>
</evidence>
<accession>A0A8J5GYD8</accession>
<keyword evidence="10" id="KW-1185">Reference proteome</keyword>
<dbReference type="Gene3D" id="6.10.140.2220">
    <property type="match status" value="1"/>
</dbReference>
<dbReference type="InterPro" id="IPR002893">
    <property type="entry name" value="Znf_MYND"/>
</dbReference>
<comment type="similarity">
    <text evidence="1">Belongs to the peptidase C19 family.</text>
</comment>
<evidence type="ECO:0000256" key="4">
    <source>
        <dbReference type="ARBA" id="ARBA00022833"/>
    </source>
</evidence>
<dbReference type="PROSITE" id="PS50235">
    <property type="entry name" value="USP_3"/>
    <property type="match status" value="1"/>
</dbReference>